<comment type="similarity">
    <text evidence="1">Belongs to the major facilitator superfamily.</text>
</comment>
<dbReference type="PANTHER" id="PTHR11328:SF28">
    <property type="entry name" value="MAJOR FACILITATOR SUPERFAMILY DOMAIN-CONTAINING PROTEIN 12"/>
    <property type="match status" value="1"/>
</dbReference>
<keyword evidence="3" id="KW-1185">Reference proteome</keyword>
<dbReference type="GO" id="GO:0008643">
    <property type="term" value="P:carbohydrate transport"/>
    <property type="evidence" value="ECO:0007669"/>
    <property type="project" value="InterPro"/>
</dbReference>
<comment type="caution">
    <text evidence="2">The sequence shown here is derived from an EMBL/GenBank/DDBJ whole genome shotgun (WGS) entry which is preliminary data.</text>
</comment>
<gene>
    <name evidence="2" type="primary">MFSD12_3</name>
    <name evidence="2" type="ORF">E2C01_090153</name>
</gene>
<sequence>MSVISLRTKLGYGFGHVLNDLCSAMWFTYLLVYFHHVLLFDNGLAGVVLLIGQVSKKGRSFFNVVILSGIFG</sequence>
<dbReference type="GO" id="GO:0005886">
    <property type="term" value="C:plasma membrane"/>
    <property type="evidence" value="ECO:0007669"/>
    <property type="project" value="TreeGrafter"/>
</dbReference>
<evidence type="ECO:0000256" key="1">
    <source>
        <dbReference type="ARBA" id="ARBA00008335"/>
    </source>
</evidence>
<dbReference type="AlphaFoldDB" id="A0A5B7JAQ5"/>
<dbReference type="InterPro" id="IPR039672">
    <property type="entry name" value="MFS_2"/>
</dbReference>
<dbReference type="OrthoDB" id="1730117at2759"/>
<dbReference type="EMBL" id="VSRR010100456">
    <property type="protein sequence ID" value="MPC94961.1"/>
    <property type="molecule type" value="Genomic_DNA"/>
</dbReference>
<dbReference type="Proteomes" id="UP000324222">
    <property type="component" value="Unassembled WGS sequence"/>
</dbReference>
<dbReference type="PANTHER" id="PTHR11328">
    <property type="entry name" value="MAJOR FACILITATOR SUPERFAMILY DOMAIN-CONTAINING PROTEIN"/>
    <property type="match status" value="1"/>
</dbReference>
<reference evidence="2 3" key="1">
    <citation type="submission" date="2019-05" db="EMBL/GenBank/DDBJ databases">
        <title>Another draft genome of Portunus trituberculatus and its Hox gene families provides insights of decapod evolution.</title>
        <authorList>
            <person name="Jeong J.-H."/>
            <person name="Song I."/>
            <person name="Kim S."/>
            <person name="Choi T."/>
            <person name="Kim D."/>
            <person name="Ryu S."/>
            <person name="Kim W."/>
        </authorList>
    </citation>
    <scope>NUCLEOTIDE SEQUENCE [LARGE SCALE GENOMIC DNA]</scope>
    <source>
        <tissue evidence="2">Muscle</tissue>
    </source>
</reference>
<organism evidence="2 3">
    <name type="scientific">Portunus trituberculatus</name>
    <name type="common">Swimming crab</name>
    <name type="synonym">Neptunus trituberculatus</name>
    <dbReference type="NCBI Taxonomy" id="210409"/>
    <lineage>
        <taxon>Eukaryota</taxon>
        <taxon>Metazoa</taxon>
        <taxon>Ecdysozoa</taxon>
        <taxon>Arthropoda</taxon>
        <taxon>Crustacea</taxon>
        <taxon>Multicrustacea</taxon>
        <taxon>Malacostraca</taxon>
        <taxon>Eumalacostraca</taxon>
        <taxon>Eucarida</taxon>
        <taxon>Decapoda</taxon>
        <taxon>Pleocyemata</taxon>
        <taxon>Brachyura</taxon>
        <taxon>Eubrachyura</taxon>
        <taxon>Portunoidea</taxon>
        <taxon>Portunidae</taxon>
        <taxon>Portuninae</taxon>
        <taxon>Portunus</taxon>
    </lineage>
</organism>
<protein>
    <submittedName>
        <fullName evidence="2">Major facilitator superfamily domain-containing protein 12</fullName>
    </submittedName>
</protein>
<evidence type="ECO:0000313" key="3">
    <source>
        <dbReference type="Proteomes" id="UP000324222"/>
    </source>
</evidence>
<evidence type="ECO:0000313" key="2">
    <source>
        <dbReference type="EMBL" id="MPC94961.1"/>
    </source>
</evidence>
<dbReference type="GO" id="GO:0015293">
    <property type="term" value="F:symporter activity"/>
    <property type="evidence" value="ECO:0007669"/>
    <property type="project" value="InterPro"/>
</dbReference>
<proteinExistence type="inferred from homology"/>
<name>A0A5B7JAQ5_PORTR</name>
<accession>A0A5B7JAQ5</accession>